<evidence type="ECO:0008006" key="4">
    <source>
        <dbReference type="Google" id="ProtNLM"/>
    </source>
</evidence>
<dbReference type="RefSeq" id="WP_034449776.1">
    <property type="nucleotide sequence ID" value="NZ_KL446932.1"/>
</dbReference>
<organism evidence="2 3">
    <name type="scientific">Bartonella quintana JK 68</name>
    <dbReference type="NCBI Taxonomy" id="1134503"/>
    <lineage>
        <taxon>Bacteria</taxon>
        <taxon>Pseudomonadati</taxon>
        <taxon>Pseudomonadota</taxon>
        <taxon>Alphaproteobacteria</taxon>
        <taxon>Hyphomicrobiales</taxon>
        <taxon>Bartonellaceae</taxon>
        <taxon>Bartonella</taxon>
    </lineage>
</organism>
<sequence length="206" mass="22868">MIVPSFMVLAAAYAPSIHPTIFSAQPFTFEEAVATTEKFKQSGHNFGISLGQINVKNLKWFSMSCLISCVNLFDFCKNLKAVRIVLTHCYERAVSEYNSEQTTLQTALNFYNRGSFKSGLSSAYVQKIASHVAAEAPALLSEKPQQSVQFSTRKSEQTMKTEALPSSSEELEDAFTHKTSSVRDAFTTENSSLATKDSSSFEREQE</sequence>
<feature type="region of interest" description="Disordered" evidence="1">
    <location>
        <begin position="150"/>
        <end position="206"/>
    </location>
</feature>
<evidence type="ECO:0000256" key="1">
    <source>
        <dbReference type="SAM" id="MobiDB-lite"/>
    </source>
</evidence>
<evidence type="ECO:0000313" key="3">
    <source>
        <dbReference type="Proteomes" id="UP000027143"/>
    </source>
</evidence>
<comment type="caution">
    <text evidence="2">The sequence shown here is derived from an EMBL/GenBank/DDBJ whole genome shotgun (WGS) entry which is preliminary data.</text>
</comment>
<protein>
    <recommendedName>
        <fullName evidence="4">TrwN protein</fullName>
    </recommendedName>
</protein>
<reference evidence="2 3" key="1">
    <citation type="submission" date="2012-04" db="EMBL/GenBank/DDBJ databases">
        <title>The Genome Sequence of Bartonella quintana JK 68.</title>
        <authorList>
            <consortium name="The Broad Institute Genome Sequencing Platform"/>
            <consortium name="The Broad Institute Genome Sequencing Center for Infectious Disease"/>
            <person name="Feldgarden M."/>
            <person name="Kirby J."/>
            <person name="Kosoy M."/>
            <person name="Birtles R."/>
            <person name="Probert W.S."/>
            <person name="Chiaraviglio L."/>
            <person name="Walker B."/>
            <person name="Young S.K."/>
            <person name="Zeng Q."/>
            <person name="Gargeya S."/>
            <person name="Fitzgerald M."/>
            <person name="Haas B."/>
            <person name="Abouelleil A."/>
            <person name="Alvarado L."/>
            <person name="Arachchi H.M."/>
            <person name="Berlin A.M."/>
            <person name="Chapman S.B."/>
            <person name="Goldberg J."/>
            <person name="Griggs A."/>
            <person name="Gujja S."/>
            <person name="Hansen M."/>
            <person name="Howarth C."/>
            <person name="Imamovic A."/>
            <person name="Larimer J."/>
            <person name="McCowen C."/>
            <person name="Montmayeur A."/>
            <person name="Murphy C."/>
            <person name="Neiman D."/>
            <person name="Pearson M."/>
            <person name="Priest M."/>
            <person name="Roberts A."/>
            <person name="Saif S."/>
            <person name="Shea T."/>
            <person name="Sisk P."/>
            <person name="Sykes S."/>
            <person name="Wortman J."/>
            <person name="Nusbaum C."/>
            <person name="Birren B."/>
        </authorList>
    </citation>
    <scope>NUCLEOTIDE SEQUENCE [LARGE SCALE GENOMIC DNA]</scope>
    <source>
        <strain evidence="2 3">JK 68</strain>
    </source>
</reference>
<gene>
    <name evidence="2" type="ORF">O7U_01083</name>
</gene>
<keyword evidence="3" id="KW-1185">Reference proteome</keyword>
<name>A0ABR4SPP7_BARQI</name>
<feature type="compositionally biased region" description="Polar residues" evidence="1">
    <location>
        <begin position="187"/>
        <end position="198"/>
    </location>
</feature>
<accession>A0ABR4SPP7</accession>
<evidence type="ECO:0000313" key="2">
    <source>
        <dbReference type="EMBL" id="KEC64977.1"/>
    </source>
</evidence>
<dbReference type="EMBL" id="AHPD01000015">
    <property type="protein sequence ID" value="KEC64977.1"/>
    <property type="molecule type" value="Genomic_DNA"/>
</dbReference>
<proteinExistence type="predicted"/>
<dbReference type="Proteomes" id="UP000027143">
    <property type="component" value="Unassembled WGS sequence"/>
</dbReference>